<evidence type="ECO:0000259" key="1">
    <source>
        <dbReference type="Pfam" id="PF13601"/>
    </source>
</evidence>
<keyword evidence="2" id="KW-0238">DNA-binding</keyword>
<dbReference type="EMBL" id="RBWV01000005">
    <property type="protein sequence ID" value="RKS80586.1"/>
    <property type="molecule type" value="Genomic_DNA"/>
</dbReference>
<dbReference type="RefSeq" id="WP_121191662.1">
    <property type="nucleotide sequence ID" value="NZ_RBWV01000005.1"/>
</dbReference>
<dbReference type="OrthoDB" id="4952043at2"/>
<dbReference type="Gene3D" id="1.10.10.10">
    <property type="entry name" value="Winged helix-like DNA-binding domain superfamily/Winged helix DNA-binding domain"/>
    <property type="match status" value="1"/>
</dbReference>
<dbReference type="AlphaFoldDB" id="A0A420XUS3"/>
<dbReference type="PANTHER" id="PTHR37318">
    <property type="entry name" value="BSL7504 PROTEIN"/>
    <property type="match status" value="1"/>
</dbReference>
<dbReference type="Pfam" id="PF13601">
    <property type="entry name" value="HTH_34"/>
    <property type="match status" value="1"/>
</dbReference>
<feature type="domain" description="Winged helix DNA-binding" evidence="1">
    <location>
        <begin position="30"/>
        <end position="108"/>
    </location>
</feature>
<dbReference type="PANTHER" id="PTHR37318:SF1">
    <property type="entry name" value="BSL7504 PROTEIN"/>
    <property type="match status" value="1"/>
</dbReference>
<dbReference type="InterPro" id="IPR027395">
    <property type="entry name" value="WH_DNA-bd_dom"/>
</dbReference>
<dbReference type="InterPro" id="IPR036390">
    <property type="entry name" value="WH_DNA-bd_sf"/>
</dbReference>
<comment type="caution">
    <text evidence="2">The sequence shown here is derived from an EMBL/GenBank/DDBJ whole genome shotgun (WGS) entry which is preliminary data.</text>
</comment>
<gene>
    <name evidence="2" type="ORF">CLV35_0299</name>
</gene>
<accession>A0A420XUS3</accession>
<name>A0A420XUS3_9ACTN</name>
<reference evidence="2 3" key="1">
    <citation type="submission" date="2018-10" db="EMBL/GenBank/DDBJ databases">
        <title>Genomic Encyclopedia of Archaeal and Bacterial Type Strains, Phase II (KMG-II): from individual species to whole genera.</title>
        <authorList>
            <person name="Goeker M."/>
        </authorList>
    </citation>
    <scope>NUCLEOTIDE SEQUENCE [LARGE SCALE GENOMIC DNA]</scope>
    <source>
        <strain evidence="2 3">RP-AC37</strain>
    </source>
</reference>
<dbReference type="InParanoid" id="A0A420XUS3"/>
<proteinExistence type="predicted"/>
<keyword evidence="3" id="KW-1185">Reference proteome</keyword>
<dbReference type="InterPro" id="IPR036388">
    <property type="entry name" value="WH-like_DNA-bd_sf"/>
</dbReference>
<protein>
    <submittedName>
        <fullName evidence="2">DNA-binding MarR family transcriptional regulator</fullName>
    </submittedName>
</protein>
<sequence>MATSTTSNATGRGQAGAAPALDEILTSTARLRVCAYLSGCEEADFKAVQDFCELTQSNLSKNVTVLAERGYVEVSKVASGRYTKTRLRLTEAGQTALHAHVAALQDIVDSARTHQGAG</sequence>
<evidence type="ECO:0000313" key="2">
    <source>
        <dbReference type="EMBL" id="RKS80586.1"/>
    </source>
</evidence>
<organism evidence="2 3">
    <name type="scientific">Motilibacter peucedani</name>
    <dbReference type="NCBI Taxonomy" id="598650"/>
    <lineage>
        <taxon>Bacteria</taxon>
        <taxon>Bacillati</taxon>
        <taxon>Actinomycetota</taxon>
        <taxon>Actinomycetes</taxon>
        <taxon>Motilibacterales</taxon>
        <taxon>Motilibacteraceae</taxon>
        <taxon>Motilibacter</taxon>
    </lineage>
</organism>
<dbReference type="SUPFAM" id="SSF46785">
    <property type="entry name" value="Winged helix' DNA-binding domain"/>
    <property type="match status" value="1"/>
</dbReference>
<dbReference type="GO" id="GO:0003677">
    <property type="term" value="F:DNA binding"/>
    <property type="evidence" value="ECO:0007669"/>
    <property type="project" value="UniProtKB-KW"/>
</dbReference>
<evidence type="ECO:0000313" key="3">
    <source>
        <dbReference type="Proteomes" id="UP000281955"/>
    </source>
</evidence>
<dbReference type="Proteomes" id="UP000281955">
    <property type="component" value="Unassembled WGS sequence"/>
</dbReference>